<dbReference type="PROSITE" id="PS00600">
    <property type="entry name" value="AA_TRANSFER_CLASS_3"/>
    <property type="match status" value="1"/>
</dbReference>
<dbReference type="CDD" id="cd00610">
    <property type="entry name" value="OAT_like"/>
    <property type="match status" value="1"/>
</dbReference>
<dbReference type="GO" id="GO:0030170">
    <property type="term" value="F:pyridoxal phosphate binding"/>
    <property type="evidence" value="ECO:0007669"/>
    <property type="project" value="InterPro"/>
</dbReference>
<dbReference type="Gene3D" id="3.40.640.10">
    <property type="entry name" value="Type I PLP-dependent aspartate aminotransferase-like (Major domain)"/>
    <property type="match status" value="1"/>
</dbReference>
<dbReference type="Proteomes" id="UP000436138">
    <property type="component" value="Chromosome"/>
</dbReference>
<evidence type="ECO:0000256" key="7">
    <source>
        <dbReference type="ARBA" id="ARBA00022898"/>
    </source>
</evidence>
<dbReference type="RefSeq" id="WP_158919042.1">
    <property type="nucleotide sequence ID" value="NZ_CP047020.1"/>
</dbReference>
<comment type="similarity">
    <text evidence="9">Belongs to the class-III pyridoxal-phosphate-dependent aminotransferase family.</text>
</comment>
<evidence type="ECO:0000256" key="1">
    <source>
        <dbReference type="ARBA" id="ARBA00001933"/>
    </source>
</evidence>
<keyword evidence="5" id="KW-0641">Proline biosynthesis</keyword>
<evidence type="ECO:0000256" key="6">
    <source>
        <dbReference type="ARBA" id="ARBA00022679"/>
    </source>
</evidence>
<dbReference type="UniPathway" id="UPA00098">
    <property type="reaction ID" value="UER00358"/>
</dbReference>
<dbReference type="PIRSF" id="PIRSF000521">
    <property type="entry name" value="Transaminase_4ab_Lys_Orn"/>
    <property type="match status" value="1"/>
</dbReference>
<keyword evidence="5" id="KW-0028">Amino-acid biosynthesis</keyword>
<dbReference type="Gene3D" id="3.90.1150.10">
    <property type="entry name" value="Aspartate Aminotransferase, domain 1"/>
    <property type="match status" value="1"/>
</dbReference>
<evidence type="ECO:0000256" key="3">
    <source>
        <dbReference type="ARBA" id="ARBA00012924"/>
    </source>
</evidence>
<dbReference type="PANTHER" id="PTHR11986:SF18">
    <property type="entry name" value="ORNITHINE AMINOTRANSFERASE, MITOCHONDRIAL"/>
    <property type="match status" value="1"/>
</dbReference>
<evidence type="ECO:0000256" key="2">
    <source>
        <dbReference type="ARBA" id="ARBA00004998"/>
    </source>
</evidence>
<dbReference type="GO" id="GO:0055129">
    <property type="term" value="P:L-proline biosynthetic process"/>
    <property type="evidence" value="ECO:0007669"/>
    <property type="project" value="UniProtKB-UniPathway"/>
</dbReference>
<keyword evidence="6 10" id="KW-0808">Transferase</keyword>
<evidence type="ECO:0000313" key="10">
    <source>
        <dbReference type="EMBL" id="QHA03306.1"/>
    </source>
</evidence>
<dbReference type="InterPro" id="IPR050103">
    <property type="entry name" value="Class-III_PLP-dep_AT"/>
</dbReference>
<evidence type="ECO:0000256" key="5">
    <source>
        <dbReference type="ARBA" id="ARBA00022650"/>
    </source>
</evidence>
<dbReference type="InterPro" id="IPR049704">
    <property type="entry name" value="Aminotrans_3_PPA_site"/>
</dbReference>
<dbReference type="InterPro" id="IPR015424">
    <property type="entry name" value="PyrdxlP-dep_Trfase"/>
</dbReference>
<evidence type="ECO:0000256" key="8">
    <source>
        <dbReference type="ARBA" id="ARBA00030587"/>
    </source>
</evidence>
<dbReference type="GO" id="GO:0004587">
    <property type="term" value="F:ornithine aminotransferase activity"/>
    <property type="evidence" value="ECO:0007669"/>
    <property type="project" value="UniProtKB-EC"/>
</dbReference>
<dbReference type="KEGG" id="sbro:GQF42_08545"/>
<organism evidence="10 11">
    <name type="scientific">Streptomyces broussonetiae</name>
    <dbReference type="NCBI Taxonomy" id="2686304"/>
    <lineage>
        <taxon>Bacteria</taxon>
        <taxon>Bacillati</taxon>
        <taxon>Actinomycetota</taxon>
        <taxon>Actinomycetes</taxon>
        <taxon>Kitasatosporales</taxon>
        <taxon>Streptomycetaceae</taxon>
        <taxon>Streptomyces</taxon>
    </lineage>
</organism>
<evidence type="ECO:0000313" key="11">
    <source>
        <dbReference type="Proteomes" id="UP000436138"/>
    </source>
</evidence>
<dbReference type="AlphaFoldDB" id="A0A6I6N4N9"/>
<dbReference type="NCBIfam" id="TIGR01885">
    <property type="entry name" value="Orn_aminotrans"/>
    <property type="match status" value="1"/>
</dbReference>
<dbReference type="EC" id="2.6.1.13" evidence="3"/>
<comment type="cofactor">
    <cofactor evidence="1">
        <name>pyridoxal 5'-phosphate</name>
        <dbReference type="ChEBI" id="CHEBI:597326"/>
    </cofactor>
</comment>
<dbReference type="GO" id="GO:0042802">
    <property type="term" value="F:identical protein binding"/>
    <property type="evidence" value="ECO:0007669"/>
    <property type="project" value="TreeGrafter"/>
</dbReference>
<dbReference type="Pfam" id="PF00202">
    <property type="entry name" value="Aminotran_3"/>
    <property type="match status" value="1"/>
</dbReference>
<keyword evidence="7 9" id="KW-0663">Pyridoxal phosphate</keyword>
<dbReference type="PANTHER" id="PTHR11986">
    <property type="entry name" value="AMINOTRANSFERASE CLASS III"/>
    <property type="match status" value="1"/>
</dbReference>
<dbReference type="EMBL" id="CP047020">
    <property type="protein sequence ID" value="QHA03306.1"/>
    <property type="molecule type" value="Genomic_DNA"/>
</dbReference>
<name>A0A6I6N4N9_9ACTN</name>
<keyword evidence="4 10" id="KW-0032">Aminotransferase</keyword>
<evidence type="ECO:0000256" key="9">
    <source>
        <dbReference type="RuleBase" id="RU003560"/>
    </source>
</evidence>
<evidence type="ECO:0000256" key="4">
    <source>
        <dbReference type="ARBA" id="ARBA00022576"/>
    </source>
</evidence>
<dbReference type="InterPro" id="IPR010164">
    <property type="entry name" value="Orn_aminotrans"/>
</dbReference>
<proteinExistence type="inferred from homology"/>
<accession>A0A6I6N4N9</accession>
<dbReference type="SUPFAM" id="SSF53383">
    <property type="entry name" value="PLP-dependent transferases"/>
    <property type="match status" value="1"/>
</dbReference>
<dbReference type="InterPro" id="IPR005814">
    <property type="entry name" value="Aminotrans_3"/>
</dbReference>
<protein>
    <recommendedName>
        <fullName evidence="3">ornithine aminotransferase</fullName>
        <ecNumber evidence="3">2.6.1.13</ecNumber>
    </recommendedName>
    <alternativeName>
        <fullName evidence="8">Ornithine--oxo-acid aminotransferase</fullName>
    </alternativeName>
</protein>
<dbReference type="InterPro" id="IPR015422">
    <property type="entry name" value="PyrdxlP-dep_Trfase_small"/>
</dbReference>
<keyword evidence="11" id="KW-1185">Reference proteome</keyword>
<sequence length="410" mass="43513">MTAPTRASVRTRTSAELIRAEEPVLAHNYHPLPVVVARAEGAWVEDVEGRRYLDMLAGYSALNFGHRHPALIEAAHRQLDQLTLTSRAFHNDRLAEFAERLAELAGLDMVLPMNTGAEAVESAVKVARKWAYDVKGVPDGRATIVVAAENFHGRTTTIVSFSTDETARTGFGPFTPGFRIVPYDDLAALEEAVDETTAAVLIEPVQGEAGVIIPSAGYLAGVRELTRRKGCLFIADEIQSGLGRTGRTFAVEHEDVVPDVLLLGKALGGGIVPVSAVVARREVLGVLHPGEHGSTFGGNPLAAAVGTAVVDLLQTGEFQRRAAELGVVLRDGLAELVGAGVVGFRARGLWAGVDVDPAIGSGREISERLMREGILVKDTHGSTIRLAPPLTVTAEELRSALAALKQVLGS</sequence>
<dbReference type="InterPro" id="IPR015421">
    <property type="entry name" value="PyrdxlP-dep_Trfase_major"/>
</dbReference>
<gene>
    <name evidence="10" type="primary">rocD</name>
    <name evidence="10" type="ORF">GQF42_08545</name>
</gene>
<dbReference type="FunFam" id="3.40.640.10:FF:000011">
    <property type="entry name" value="Ornithine aminotransferase"/>
    <property type="match status" value="1"/>
</dbReference>
<comment type="pathway">
    <text evidence="2">Amino-acid biosynthesis; L-proline biosynthesis; L-glutamate 5-semialdehyde from L-ornithine: step 1/1.</text>
</comment>
<reference evidence="10 11" key="1">
    <citation type="submission" date="2019-12" db="EMBL/GenBank/DDBJ databases">
        <title>Streptomyces sp. strain T44 isolated from rhizosphere soil of Broussonetia papyrifera.</title>
        <authorList>
            <person name="Mo P."/>
        </authorList>
    </citation>
    <scope>NUCLEOTIDE SEQUENCE [LARGE SCALE GENOMIC DNA]</scope>
    <source>
        <strain evidence="10 11">T44</strain>
    </source>
</reference>